<dbReference type="Proteomes" id="UP001596039">
    <property type="component" value="Unassembled WGS sequence"/>
</dbReference>
<evidence type="ECO:0000313" key="2">
    <source>
        <dbReference type="EMBL" id="MFC5501247.1"/>
    </source>
</evidence>
<evidence type="ECO:0000256" key="1">
    <source>
        <dbReference type="SAM" id="MobiDB-lite"/>
    </source>
</evidence>
<reference evidence="3" key="1">
    <citation type="journal article" date="2019" name="Int. J. Syst. Evol. Microbiol.">
        <title>The Global Catalogue of Microorganisms (GCM) 10K type strain sequencing project: providing services to taxonomists for standard genome sequencing and annotation.</title>
        <authorList>
            <consortium name="The Broad Institute Genomics Platform"/>
            <consortium name="The Broad Institute Genome Sequencing Center for Infectious Disease"/>
            <person name="Wu L."/>
            <person name="Ma J."/>
        </authorList>
    </citation>
    <scope>NUCLEOTIDE SEQUENCE [LARGE SCALE GENOMIC DNA]</scope>
    <source>
        <strain evidence="3">CGMCC 4.6997</strain>
    </source>
</reference>
<comment type="caution">
    <text evidence="2">The sequence shown here is derived from an EMBL/GenBank/DDBJ whole genome shotgun (WGS) entry which is preliminary data.</text>
</comment>
<keyword evidence="3" id="KW-1185">Reference proteome</keyword>
<sequence length="158" mass="18018">MTRPRNRRPPGGAPNDHDIRNVPLPSDAELIPHLQRMLENGLRRQVWVMLLDHELRPLPILVPTDVPPEPDPEDVLGVSDFLRCLALDFEGSTLVLTFERPGPDEVTSRDRRWLRLLHEAAIASEFPFRGPYLLLGSRVRAVPPDDYLAAEWLELDPL</sequence>
<protein>
    <submittedName>
        <fullName evidence="2">Uncharacterized protein</fullName>
    </submittedName>
</protein>
<organism evidence="2 3">
    <name type="scientific">Lysinimonas soli</name>
    <dbReference type="NCBI Taxonomy" id="1074233"/>
    <lineage>
        <taxon>Bacteria</taxon>
        <taxon>Bacillati</taxon>
        <taxon>Actinomycetota</taxon>
        <taxon>Actinomycetes</taxon>
        <taxon>Micrococcales</taxon>
        <taxon>Microbacteriaceae</taxon>
        <taxon>Lysinimonas</taxon>
    </lineage>
</organism>
<evidence type="ECO:0000313" key="3">
    <source>
        <dbReference type="Proteomes" id="UP001596039"/>
    </source>
</evidence>
<feature type="region of interest" description="Disordered" evidence="1">
    <location>
        <begin position="1"/>
        <end position="23"/>
    </location>
</feature>
<name>A0ABW0NPW1_9MICO</name>
<proteinExistence type="predicted"/>
<gene>
    <name evidence="2" type="ORF">ACFPJ4_03220</name>
</gene>
<accession>A0ABW0NPW1</accession>
<dbReference type="EMBL" id="JBHSMG010000001">
    <property type="protein sequence ID" value="MFC5501247.1"/>
    <property type="molecule type" value="Genomic_DNA"/>
</dbReference>
<dbReference type="RefSeq" id="WP_386738846.1">
    <property type="nucleotide sequence ID" value="NZ_JBHSMG010000001.1"/>
</dbReference>